<protein>
    <submittedName>
        <fullName evidence="1">Uncharacterized protein</fullName>
    </submittedName>
</protein>
<gene>
    <name evidence="1" type="ORF">J2S74_004787</name>
</gene>
<keyword evidence="2" id="KW-1185">Reference proteome</keyword>
<name>A0ABU0A1G5_9BACI</name>
<sequence>MPYESYINLTDKFIDSLREYIKKRQIPLEEVVEVFAGNGKLGLQLGLKKNNNISDLLLFTTDDFADEVNSNWERNPQGVVKESAYETIMRFYNSGQKISMLIIGAPPPANSYYCPSYKTIKALYDRFDAEILYIGEMNSPVFASPKFFRHLKAVPKNIEKSFKSLVESNYDNRNGYFSSDLFYENVDVRPHLLKFVPCSSENCDCSK</sequence>
<accession>A0ABU0A1G5</accession>
<dbReference type="EMBL" id="JAUSUG010000026">
    <property type="protein sequence ID" value="MDQ0257329.1"/>
    <property type="molecule type" value="Genomic_DNA"/>
</dbReference>
<reference evidence="1 2" key="1">
    <citation type="submission" date="2023-07" db="EMBL/GenBank/DDBJ databases">
        <title>Genomic Encyclopedia of Type Strains, Phase IV (KMG-IV): sequencing the most valuable type-strain genomes for metagenomic binning, comparative biology and taxonomic classification.</title>
        <authorList>
            <person name="Goeker M."/>
        </authorList>
    </citation>
    <scope>NUCLEOTIDE SEQUENCE [LARGE SCALE GENOMIC DNA]</scope>
    <source>
        <strain evidence="1 2">DSM 9768</strain>
    </source>
</reference>
<dbReference type="Proteomes" id="UP001230005">
    <property type="component" value="Unassembled WGS sequence"/>
</dbReference>
<evidence type="ECO:0000313" key="1">
    <source>
        <dbReference type="EMBL" id="MDQ0257329.1"/>
    </source>
</evidence>
<organism evidence="1 2">
    <name type="scientific">Evansella vedderi</name>
    <dbReference type="NCBI Taxonomy" id="38282"/>
    <lineage>
        <taxon>Bacteria</taxon>
        <taxon>Bacillati</taxon>
        <taxon>Bacillota</taxon>
        <taxon>Bacilli</taxon>
        <taxon>Bacillales</taxon>
        <taxon>Bacillaceae</taxon>
        <taxon>Evansella</taxon>
    </lineage>
</organism>
<proteinExistence type="predicted"/>
<dbReference type="RefSeq" id="WP_307330874.1">
    <property type="nucleotide sequence ID" value="NZ_JAUSUG010000026.1"/>
</dbReference>
<evidence type="ECO:0000313" key="2">
    <source>
        <dbReference type="Proteomes" id="UP001230005"/>
    </source>
</evidence>
<comment type="caution">
    <text evidence="1">The sequence shown here is derived from an EMBL/GenBank/DDBJ whole genome shotgun (WGS) entry which is preliminary data.</text>
</comment>